<organism evidence="8 9">
    <name type="scientific">Hufsiella arboris</name>
    <dbReference type="NCBI Taxonomy" id="2695275"/>
    <lineage>
        <taxon>Bacteria</taxon>
        <taxon>Pseudomonadati</taxon>
        <taxon>Bacteroidota</taxon>
        <taxon>Sphingobacteriia</taxon>
        <taxon>Sphingobacteriales</taxon>
        <taxon>Sphingobacteriaceae</taxon>
        <taxon>Hufsiella</taxon>
    </lineage>
</organism>
<proteinExistence type="inferred from homology"/>
<dbReference type="Gene3D" id="3.40.50.720">
    <property type="entry name" value="NAD(P)-binding Rossmann-like Domain"/>
    <property type="match status" value="1"/>
</dbReference>
<dbReference type="InterPro" id="IPR036291">
    <property type="entry name" value="NAD(P)-bd_dom_sf"/>
</dbReference>
<comment type="caution">
    <text evidence="8">The sequence shown here is derived from an EMBL/GenBank/DDBJ whole genome shotgun (WGS) entry which is preliminary data.</text>
</comment>
<dbReference type="Gene3D" id="3.90.25.10">
    <property type="entry name" value="UDP-galactose 4-epimerase, domain 1"/>
    <property type="match status" value="1"/>
</dbReference>
<reference evidence="8 9" key="1">
    <citation type="submission" date="2019-11" db="EMBL/GenBank/DDBJ databases">
        <title>Pedobacter sp. HMF7647 Genome sequencing and assembly.</title>
        <authorList>
            <person name="Kang H."/>
            <person name="Kim H."/>
            <person name="Joh K."/>
        </authorList>
    </citation>
    <scope>NUCLEOTIDE SEQUENCE [LARGE SCALE GENOMIC DNA]</scope>
    <source>
        <strain evidence="8 9">HMF7647</strain>
    </source>
</reference>
<dbReference type="GO" id="GO:0005829">
    <property type="term" value="C:cytosol"/>
    <property type="evidence" value="ECO:0007669"/>
    <property type="project" value="TreeGrafter"/>
</dbReference>
<dbReference type="UniPathway" id="UPA00124"/>
<dbReference type="InterPro" id="IPR029903">
    <property type="entry name" value="RmlD-like-bd"/>
</dbReference>
<evidence type="ECO:0000256" key="3">
    <source>
        <dbReference type="ARBA" id="ARBA00012929"/>
    </source>
</evidence>
<dbReference type="NCBIfam" id="TIGR01214">
    <property type="entry name" value="rmlD"/>
    <property type="match status" value="1"/>
</dbReference>
<comment type="function">
    <text evidence="6">Catalyzes the reduction of dTDP-6-deoxy-L-lyxo-4-hexulose to yield dTDP-L-rhamnose.</text>
</comment>
<gene>
    <name evidence="8" type="primary">rfbD</name>
    <name evidence="8" type="ORF">GS399_11975</name>
</gene>
<dbReference type="RefSeq" id="WP_160844875.1">
    <property type="nucleotide sequence ID" value="NZ_WVHT01000005.1"/>
</dbReference>
<dbReference type="SUPFAM" id="SSF51735">
    <property type="entry name" value="NAD(P)-binding Rossmann-fold domains"/>
    <property type="match status" value="1"/>
</dbReference>
<comment type="pathway">
    <text evidence="1 6">Carbohydrate biosynthesis; dTDP-L-rhamnose biosynthesis.</text>
</comment>
<dbReference type="CDD" id="cd05254">
    <property type="entry name" value="dTDP_HR_like_SDR_e"/>
    <property type="match status" value="1"/>
</dbReference>
<dbReference type="PANTHER" id="PTHR10491:SF4">
    <property type="entry name" value="METHIONINE ADENOSYLTRANSFERASE 2 SUBUNIT BETA"/>
    <property type="match status" value="1"/>
</dbReference>
<dbReference type="AlphaFoldDB" id="A0A7K1YAT5"/>
<comment type="catalytic activity">
    <reaction evidence="5">
        <text>dTDP-beta-L-rhamnose + NADP(+) = dTDP-4-dehydro-beta-L-rhamnose + NADPH + H(+)</text>
        <dbReference type="Rhea" id="RHEA:21796"/>
        <dbReference type="ChEBI" id="CHEBI:15378"/>
        <dbReference type="ChEBI" id="CHEBI:57510"/>
        <dbReference type="ChEBI" id="CHEBI:57783"/>
        <dbReference type="ChEBI" id="CHEBI:58349"/>
        <dbReference type="ChEBI" id="CHEBI:62830"/>
        <dbReference type="EC" id="1.1.1.133"/>
    </reaction>
</comment>
<comment type="similarity">
    <text evidence="2 6">Belongs to the dTDP-4-dehydrorhamnose reductase family.</text>
</comment>
<dbReference type="GO" id="GO:0008831">
    <property type="term" value="F:dTDP-4-dehydrorhamnose reductase activity"/>
    <property type="evidence" value="ECO:0007669"/>
    <property type="project" value="UniProtKB-EC"/>
</dbReference>
<evidence type="ECO:0000256" key="4">
    <source>
        <dbReference type="ARBA" id="ARBA00017099"/>
    </source>
</evidence>
<evidence type="ECO:0000256" key="6">
    <source>
        <dbReference type="RuleBase" id="RU364082"/>
    </source>
</evidence>
<evidence type="ECO:0000256" key="2">
    <source>
        <dbReference type="ARBA" id="ARBA00010944"/>
    </source>
</evidence>
<evidence type="ECO:0000313" key="8">
    <source>
        <dbReference type="EMBL" id="MXV51692.1"/>
    </source>
</evidence>
<dbReference type="InterPro" id="IPR005913">
    <property type="entry name" value="dTDP_dehydrorham_reduct"/>
</dbReference>
<sequence>MSKIIVFGAGGQLGQCLRELANQRNIQDIYFPTETEADILNVEALKQVFDQQKPEYCINCAAYTAVDKAEDEKDLAEKVNKTGAENLAKLCNEYQSTLIHVSTDFVFEGNTPKLLTETDVTFPINVYGETKLAGEKDILLNTTRYFILRTSWLYSEYGNNFVKTMLRLGAEKDELKVIADQIGTPTYAMDLAAVIFDIIESGSNKYGVYHYSNEGVTSWYDFAKAIFDIAKVNIKVYPVPTSEYVTKAKRPAFSVMDKSAIKNAFQASIPYWRESLEKCIAKL</sequence>
<protein>
    <recommendedName>
        <fullName evidence="4 6">dTDP-4-dehydrorhamnose reductase</fullName>
        <ecNumber evidence="3 6">1.1.1.133</ecNumber>
    </recommendedName>
</protein>
<keyword evidence="6 8" id="KW-0560">Oxidoreductase</keyword>
<dbReference type="EMBL" id="WVHT01000005">
    <property type="protein sequence ID" value="MXV51692.1"/>
    <property type="molecule type" value="Genomic_DNA"/>
</dbReference>
<dbReference type="PANTHER" id="PTHR10491">
    <property type="entry name" value="DTDP-4-DEHYDRORHAMNOSE REDUCTASE"/>
    <property type="match status" value="1"/>
</dbReference>
<dbReference type="GO" id="GO:0019305">
    <property type="term" value="P:dTDP-rhamnose biosynthetic process"/>
    <property type="evidence" value="ECO:0007669"/>
    <property type="project" value="UniProtKB-UniPathway"/>
</dbReference>
<dbReference type="Proteomes" id="UP000466586">
    <property type="component" value="Unassembled WGS sequence"/>
</dbReference>
<feature type="domain" description="RmlD-like substrate binding" evidence="7">
    <location>
        <begin position="3"/>
        <end position="282"/>
    </location>
</feature>
<keyword evidence="6" id="KW-0521">NADP</keyword>
<evidence type="ECO:0000256" key="1">
    <source>
        <dbReference type="ARBA" id="ARBA00004781"/>
    </source>
</evidence>
<dbReference type="EC" id="1.1.1.133" evidence="3 6"/>
<name>A0A7K1YAT5_9SPHI</name>
<keyword evidence="9" id="KW-1185">Reference proteome</keyword>
<dbReference type="Pfam" id="PF04321">
    <property type="entry name" value="RmlD_sub_bind"/>
    <property type="match status" value="1"/>
</dbReference>
<evidence type="ECO:0000256" key="5">
    <source>
        <dbReference type="ARBA" id="ARBA00048200"/>
    </source>
</evidence>
<evidence type="ECO:0000259" key="7">
    <source>
        <dbReference type="Pfam" id="PF04321"/>
    </source>
</evidence>
<accession>A0A7K1YAT5</accession>
<evidence type="ECO:0000313" key="9">
    <source>
        <dbReference type="Proteomes" id="UP000466586"/>
    </source>
</evidence>